<dbReference type="OrthoDB" id="203440at2759"/>
<dbReference type="AlphaFoldDB" id="A0A1R2B002"/>
<protein>
    <recommendedName>
        <fullName evidence="3">Neuroguidin</fullName>
    </recommendedName>
</protein>
<evidence type="ECO:0008006" key="3">
    <source>
        <dbReference type="Google" id="ProtNLM"/>
    </source>
</evidence>
<accession>A0A1R2B002</accession>
<organism evidence="1 2">
    <name type="scientific">Stentor coeruleus</name>
    <dbReference type="NCBI Taxonomy" id="5963"/>
    <lineage>
        <taxon>Eukaryota</taxon>
        <taxon>Sar</taxon>
        <taxon>Alveolata</taxon>
        <taxon>Ciliophora</taxon>
        <taxon>Postciliodesmatophora</taxon>
        <taxon>Heterotrichea</taxon>
        <taxon>Heterotrichida</taxon>
        <taxon>Stentoridae</taxon>
        <taxon>Stentor</taxon>
    </lineage>
</organism>
<reference evidence="1 2" key="1">
    <citation type="submission" date="2016-11" db="EMBL/GenBank/DDBJ databases">
        <title>The macronuclear genome of Stentor coeruleus: a giant cell with tiny introns.</title>
        <authorList>
            <person name="Slabodnick M."/>
            <person name="Ruby J.G."/>
            <person name="Reiff S.B."/>
            <person name="Swart E.C."/>
            <person name="Gosai S."/>
            <person name="Prabakaran S."/>
            <person name="Witkowska E."/>
            <person name="Larue G.E."/>
            <person name="Fisher S."/>
            <person name="Freeman R.M."/>
            <person name="Gunawardena J."/>
            <person name="Chu W."/>
            <person name="Stover N.A."/>
            <person name="Gregory B.D."/>
            <person name="Nowacki M."/>
            <person name="Derisi J."/>
            <person name="Roy S.W."/>
            <person name="Marshall W.F."/>
            <person name="Sood P."/>
        </authorList>
    </citation>
    <scope>NUCLEOTIDE SEQUENCE [LARGE SCALE GENOMIC DNA]</scope>
    <source>
        <strain evidence="1">WM001</strain>
    </source>
</reference>
<evidence type="ECO:0000313" key="1">
    <source>
        <dbReference type="EMBL" id="OMJ70088.1"/>
    </source>
</evidence>
<keyword evidence="2" id="KW-1185">Reference proteome</keyword>
<evidence type="ECO:0000313" key="2">
    <source>
        <dbReference type="Proteomes" id="UP000187209"/>
    </source>
</evidence>
<proteinExistence type="predicted"/>
<sequence>MEEGSGKSQDFAVLIKDIFSRVSSLSQHSQKLNSDKNSYMDLKLNLLLNYFVLFSSKLTKDVSGDNKDDLTKSLIKHKCFVERLKPLDHKLQYQLDKIAQGNVDEDFKLKPNPNGMDTQLTVNEKPGIYKPPKLQAAIFTDKTKKSERDEERLKKKLARSSLVKSLKDELDDNPMEIKSGRNKRLKEIEDMQKKFEEENFVRIQLSKKDKKVRRKLERQDDNEDEMEDVGALMKLMKSDKKKLDQSLNYKRKKMKFREEDD</sequence>
<gene>
    <name evidence="1" type="ORF">SteCoe_32005</name>
</gene>
<dbReference type="EMBL" id="MPUH01001125">
    <property type="protein sequence ID" value="OMJ70088.1"/>
    <property type="molecule type" value="Genomic_DNA"/>
</dbReference>
<comment type="caution">
    <text evidence="1">The sequence shown here is derived from an EMBL/GenBank/DDBJ whole genome shotgun (WGS) entry which is preliminary data.</text>
</comment>
<name>A0A1R2B002_9CILI</name>
<dbReference type="Proteomes" id="UP000187209">
    <property type="component" value="Unassembled WGS sequence"/>
</dbReference>